<dbReference type="Proteomes" id="UP000826195">
    <property type="component" value="Unassembled WGS sequence"/>
</dbReference>
<name>A0AAV7I787_COTGL</name>
<proteinExistence type="predicted"/>
<evidence type="ECO:0000256" key="1">
    <source>
        <dbReference type="SAM" id="MobiDB-lite"/>
    </source>
</evidence>
<dbReference type="AlphaFoldDB" id="A0AAV7I787"/>
<reference evidence="2 3" key="1">
    <citation type="journal article" date="2021" name="J. Hered.">
        <title>A chromosome-level genome assembly of the parasitoid wasp, Cotesia glomerata (Hymenoptera: Braconidae).</title>
        <authorList>
            <person name="Pinto B.J."/>
            <person name="Weis J.J."/>
            <person name="Gamble T."/>
            <person name="Ode P.J."/>
            <person name="Paul R."/>
            <person name="Zaspel J.M."/>
        </authorList>
    </citation>
    <scope>NUCLEOTIDE SEQUENCE [LARGE SCALE GENOMIC DNA]</scope>
    <source>
        <strain evidence="2">CgM1</strain>
    </source>
</reference>
<comment type="caution">
    <text evidence="2">The sequence shown here is derived from an EMBL/GenBank/DDBJ whole genome shotgun (WGS) entry which is preliminary data.</text>
</comment>
<feature type="region of interest" description="Disordered" evidence="1">
    <location>
        <begin position="25"/>
        <end position="50"/>
    </location>
</feature>
<evidence type="ECO:0000313" key="2">
    <source>
        <dbReference type="EMBL" id="KAH0541071.1"/>
    </source>
</evidence>
<dbReference type="EMBL" id="JAHXZJ010002609">
    <property type="protein sequence ID" value="KAH0541071.1"/>
    <property type="molecule type" value="Genomic_DNA"/>
</dbReference>
<protein>
    <submittedName>
        <fullName evidence="2">Uncharacterized protein</fullName>
    </submittedName>
</protein>
<accession>A0AAV7I787</accession>
<sequence>MAVAAVYDPSALQAAISNRALSCSKTMDPDAGQRRMDQPATSSQLFKPTSYPANRVQVDVPLPIGMPPTEAPPFNNERKRENLSLVAWSKKLCYALSQELCLWKALVSNFPGIIQPSLPTRHYYTTYYLC</sequence>
<organism evidence="2 3">
    <name type="scientific">Cotesia glomerata</name>
    <name type="common">Lepidopteran parasitic wasp</name>
    <name type="synonym">Apanteles glomeratus</name>
    <dbReference type="NCBI Taxonomy" id="32391"/>
    <lineage>
        <taxon>Eukaryota</taxon>
        <taxon>Metazoa</taxon>
        <taxon>Ecdysozoa</taxon>
        <taxon>Arthropoda</taxon>
        <taxon>Hexapoda</taxon>
        <taxon>Insecta</taxon>
        <taxon>Pterygota</taxon>
        <taxon>Neoptera</taxon>
        <taxon>Endopterygota</taxon>
        <taxon>Hymenoptera</taxon>
        <taxon>Apocrita</taxon>
        <taxon>Ichneumonoidea</taxon>
        <taxon>Braconidae</taxon>
        <taxon>Microgastrinae</taxon>
        <taxon>Cotesia</taxon>
    </lineage>
</organism>
<feature type="compositionally biased region" description="Basic and acidic residues" evidence="1">
    <location>
        <begin position="27"/>
        <end position="37"/>
    </location>
</feature>
<evidence type="ECO:0000313" key="3">
    <source>
        <dbReference type="Proteomes" id="UP000826195"/>
    </source>
</evidence>
<gene>
    <name evidence="2" type="ORF">KQX54_020955</name>
</gene>
<keyword evidence="3" id="KW-1185">Reference proteome</keyword>